<name>A0A1D2AJR4_ORNBR</name>
<evidence type="ECO:0000313" key="2">
    <source>
        <dbReference type="EMBL" id="JAT79175.1"/>
    </source>
</evidence>
<feature type="chain" id="PRO_5008901623" evidence="1">
    <location>
        <begin position="22"/>
        <end position="172"/>
    </location>
</feature>
<dbReference type="Gene3D" id="2.40.128.20">
    <property type="match status" value="1"/>
</dbReference>
<evidence type="ECO:0000256" key="1">
    <source>
        <dbReference type="SAM" id="SignalP"/>
    </source>
</evidence>
<accession>A0A1D2AJR4</accession>
<dbReference type="SUPFAM" id="SSF50814">
    <property type="entry name" value="Lipocalins"/>
    <property type="match status" value="1"/>
</dbReference>
<reference evidence="2" key="1">
    <citation type="submission" date="2016-07" db="EMBL/GenBank/DDBJ databases">
        <title>Salivary Glands transcriptome analysis on engorged females of Ornithodoros brasiliensis (Acari:Argasidae).</title>
        <authorList>
            <person name="Simons S.M."/>
            <person name="Carvalho E."/>
            <person name="Junqueira-de-Azevedo I."/>
            <person name="Ho P.L."/>
            <person name="Giovanni D."/>
            <person name="Mendonca R."/>
            <person name="Onofrio V."/>
            <person name="Landulfo G."/>
            <person name="Ramirez D."/>
            <person name="Barros-Battesti D."/>
        </authorList>
    </citation>
    <scope>NUCLEOTIDE SEQUENCE</scope>
    <source>
        <strain evidence="2">Female</strain>
        <tissue evidence="2">Salivary gland</tissue>
    </source>
</reference>
<dbReference type="EMBL" id="GETE01000300">
    <property type="protein sequence ID" value="JAT79175.1"/>
    <property type="molecule type" value="Transcribed_RNA"/>
</dbReference>
<keyword evidence="1" id="KW-0732">Signal</keyword>
<dbReference type="InterPro" id="IPR012674">
    <property type="entry name" value="Calycin"/>
</dbReference>
<dbReference type="AlphaFoldDB" id="A0A1D2AJR4"/>
<protein>
    <submittedName>
        <fullName evidence="2">Salivary lipocalin</fullName>
    </submittedName>
</protein>
<proteinExistence type="predicted"/>
<feature type="non-terminal residue" evidence="2">
    <location>
        <position position="1"/>
    </location>
</feature>
<organism evidence="2">
    <name type="scientific">Ornithodoros brasiliensis</name>
    <name type="common">Mouro tick</name>
    <dbReference type="NCBI Taxonomy" id="888526"/>
    <lineage>
        <taxon>Eukaryota</taxon>
        <taxon>Metazoa</taxon>
        <taxon>Ecdysozoa</taxon>
        <taxon>Arthropoda</taxon>
        <taxon>Chelicerata</taxon>
        <taxon>Arachnida</taxon>
        <taxon>Acari</taxon>
        <taxon>Parasitiformes</taxon>
        <taxon>Ixodida</taxon>
        <taxon>Ixodoidea</taxon>
        <taxon>Argasidae</taxon>
        <taxon>Ornithodorinae</taxon>
        <taxon>Ornithodoros</taxon>
    </lineage>
</organism>
<sequence>ESKMDFPVVLVAAALLAAVYSSKTESECKIEAKDQVAWQLVKAAQNAPLYLFNSTNNQSATCSYLKVNETDDEKRNASLLAGVKEQLSAMSVVDNGNQLRLEDGPFITVLYTDNSTCAVIVAPDEEEISLYAAHNASERTSLNECCKKIFEREAKNASATLYDKFSENCVKD</sequence>
<feature type="signal peptide" evidence="1">
    <location>
        <begin position="1"/>
        <end position="21"/>
    </location>
</feature>